<dbReference type="EMBL" id="LCAE01000026">
    <property type="protein sequence ID" value="KKR85938.1"/>
    <property type="molecule type" value="Genomic_DNA"/>
</dbReference>
<name>A0A0G0UAA9_9BACT</name>
<accession>A0A0G0UAA9</accession>
<protein>
    <submittedName>
        <fullName evidence="1">Uncharacterized protein</fullName>
    </submittedName>
</protein>
<dbReference type="AlphaFoldDB" id="A0A0G0UAA9"/>
<sequence>MNPVKNFLQKIDKLLSIVGSEVDNIEGLKINLLASVYLDLITKIGLDPQNKPFLDQMASNPPKTIEEFDRSIAFAQEKLKETSFDIEKSMSESFKSVLESFISKIEPNLTPEKVVELQKIVAESL</sequence>
<proteinExistence type="predicted"/>
<evidence type="ECO:0000313" key="1">
    <source>
        <dbReference type="EMBL" id="KKR85938.1"/>
    </source>
</evidence>
<comment type="caution">
    <text evidence="1">The sequence shown here is derived from an EMBL/GenBank/DDBJ whole genome shotgun (WGS) entry which is preliminary data.</text>
</comment>
<dbReference type="Proteomes" id="UP000033858">
    <property type="component" value="Unassembled WGS sequence"/>
</dbReference>
<organism evidence="1 2">
    <name type="scientific">Candidatus Woesebacteria bacterium GW2011_GWB1_41_10</name>
    <dbReference type="NCBI Taxonomy" id="1618577"/>
    <lineage>
        <taxon>Bacteria</taxon>
        <taxon>Candidatus Woeseibacteriota</taxon>
    </lineage>
</organism>
<reference evidence="1 2" key="1">
    <citation type="journal article" date="2015" name="Nature">
        <title>rRNA introns, odd ribosomes, and small enigmatic genomes across a large radiation of phyla.</title>
        <authorList>
            <person name="Brown C.T."/>
            <person name="Hug L.A."/>
            <person name="Thomas B.C."/>
            <person name="Sharon I."/>
            <person name="Castelle C.J."/>
            <person name="Singh A."/>
            <person name="Wilkins M.J."/>
            <person name="Williams K.H."/>
            <person name="Banfield J.F."/>
        </authorList>
    </citation>
    <scope>NUCLEOTIDE SEQUENCE [LARGE SCALE GENOMIC DNA]</scope>
</reference>
<gene>
    <name evidence="1" type="ORF">UU32_C0026G0002</name>
</gene>
<evidence type="ECO:0000313" key="2">
    <source>
        <dbReference type="Proteomes" id="UP000033858"/>
    </source>
</evidence>